<reference evidence="1 2" key="1">
    <citation type="submission" date="2020-05" db="EMBL/GenBank/DDBJ databases">
        <title>Vigna angularis (adzuki bean) Var. LongXiaoDou No. 4 denovo assembly.</title>
        <authorList>
            <person name="Xiang H."/>
        </authorList>
    </citation>
    <scope>NUCLEOTIDE SEQUENCE [LARGE SCALE GENOMIC DNA]</scope>
    <source>
        <tissue evidence="1">Leaf</tissue>
    </source>
</reference>
<dbReference type="AlphaFoldDB" id="A0A8T0KFC7"/>
<dbReference type="Proteomes" id="UP000743370">
    <property type="component" value="Unassembled WGS sequence"/>
</dbReference>
<dbReference type="EMBL" id="JABFOF010000004">
    <property type="protein sequence ID" value="KAG2398597.1"/>
    <property type="molecule type" value="Genomic_DNA"/>
</dbReference>
<sequence length="262" mass="29186">MVHDVTMMLSSVLTKANNGTTFVCCVLAPSSPLARWHSKGIVVTHYISDTLVDSVEEEASVFMMVKIWRTNIGVENLKVRIATWEASDICESANTMNVVVGRLGVRRTKIEARSWDTEKKPCDGGSELCLLGGNRGFFGAGGHTNGVLSFWDGDVGVWHSSTTSSFSISFVVPRSCLKVLVVGTTVRMGVIGRNPSKISRPICFCYANTKEMYSLWLQIVETDEQEKKNFDTGRQIEREEGLHERVMMTMMMMRGGEREIDI</sequence>
<gene>
    <name evidence="1" type="ORF">HKW66_Vig0089220</name>
</gene>
<comment type="caution">
    <text evidence="1">The sequence shown here is derived from an EMBL/GenBank/DDBJ whole genome shotgun (WGS) entry which is preliminary data.</text>
</comment>
<organism evidence="1 2">
    <name type="scientific">Phaseolus angularis</name>
    <name type="common">Azuki bean</name>
    <name type="synonym">Vigna angularis</name>
    <dbReference type="NCBI Taxonomy" id="3914"/>
    <lineage>
        <taxon>Eukaryota</taxon>
        <taxon>Viridiplantae</taxon>
        <taxon>Streptophyta</taxon>
        <taxon>Embryophyta</taxon>
        <taxon>Tracheophyta</taxon>
        <taxon>Spermatophyta</taxon>
        <taxon>Magnoliopsida</taxon>
        <taxon>eudicotyledons</taxon>
        <taxon>Gunneridae</taxon>
        <taxon>Pentapetalae</taxon>
        <taxon>rosids</taxon>
        <taxon>fabids</taxon>
        <taxon>Fabales</taxon>
        <taxon>Fabaceae</taxon>
        <taxon>Papilionoideae</taxon>
        <taxon>50 kb inversion clade</taxon>
        <taxon>NPAAA clade</taxon>
        <taxon>indigoferoid/millettioid clade</taxon>
        <taxon>Phaseoleae</taxon>
        <taxon>Vigna</taxon>
    </lineage>
</organism>
<name>A0A8T0KFC7_PHAAN</name>
<accession>A0A8T0KFC7</accession>
<proteinExistence type="predicted"/>
<protein>
    <submittedName>
        <fullName evidence="1">Uncharacterized protein</fullName>
    </submittedName>
</protein>
<evidence type="ECO:0000313" key="1">
    <source>
        <dbReference type="EMBL" id="KAG2398597.1"/>
    </source>
</evidence>
<evidence type="ECO:0000313" key="2">
    <source>
        <dbReference type="Proteomes" id="UP000743370"/>
    </source>
</evidence>